<proteinExistence type="predicted"/>
<protein>
    <submittedName>
        <fullName evidence="2">Probable myosin light chain kinase</fullName>
    </submittedName>
</protein>
<evidence type="ECO:0000313" key="2">
    <source>
        <dbReference type="EMBL" id="BFG02090.1"/>
    </source>
</evidence>
<organism evidence="2 3">
    <name type="scientific">Drosophila madeirensis</name>
    <name type="common">Fruit fly</name>
    <dbReference type="NCBI Taxonomy" id="30013"/>
    <lineage>
        <taxon>Eukaryota</taxon>
        <taxon>Metazoa</taxon>
        <taxon>Ecdysozoa</taxon>
        <taxon>Arthropoda</taxon>
        <taxon>Hexapoda</taxon>
        <taxon>Insecta</taxon>
        <taxon>Pterygota</taxon>
        <taxon>Neoptera</taxon>
        <taxon>Endopterygota</taxon>
        <taxon>Diptera</taxon>
        <taxon>Brachycera</taxon>
        <taxon>Muscomorpha</taxon>
        <taxon>Ephydroidea</taxon>
        <taxon>Drosophilidae</taxon>
        <taxon>Drosophila</taxon>
        <taxon>Sophophora</taxon>
    </lineage>
</organism>
<keyword evidence="2" id="KW-0808">Transferase</keyword>
<dbReference type="AlphaFoldDB" id="A0AAU9G3G0"/>
<dbReference type="EMBL" id="AP029266">
    <property type="protein sequence ID" value="BFG02090.1"/>
    <property type="molecule type" value="Genomic_DNA"/>
</dbReference>
<evidence type="ECO:0000256" key="1">
    <source>
        <dbReference type="SAM" id="MobiDB-lite"/>
    </source>
</evidence>
<feature type="region of interest" description="Disordered" evidence="1">
    <location>
        <begin position="38"/>
        <end position="79"/>
    </location>
</feature>
<name>A0AAU9G3G0_DROMD</name>
<reference evidence="2 3" key="1">
    <citation type="submission" date="2024-02" db="EMBL/GenBank/DDBJ databases">
        <title>A chromosome-level genome assembly of Drosophila madeirensis, a fruit fly species endemic to Madeira island.</title>
        <authorList>
            <person name="Tomihara K."/>
            <person name="Llopart A."/>
            <person name="Yamamoto D."/>
        </authorList>
    </citation>
    <scope>NUCLEOTIDE SEQUENCE [LARGE SCALE GENOMIC DNA]</scope>
    <source>
        <strain evidence="2 3">RF1</strain>
    </source>
</reference>
<keyword evidence="2" id="KW-0418">Kinase</keyword>
<accession>A0AAU9G3G0</accession>
<evidence type="ECO:0000313" key="3">
    <source>
        <dbReference type="Proteomes" id="UP001500889"/>
    </source>
</evidence>
<gene>
    <name evidence="2" type="ORF">DMAD_01688</name>
</gene>
<dbReference type="GO" id="GO:0016301">
    <property type="term" value="F:kinase activity"/>
    <property type="evidence" value="ECO:0007669"/>
    <property type="project" value="UniProtKB-KW"/>
</dbReference>
<sequence>MISRLGRRFRRYYKFFSLANVVPPQLALQLELDREATSSSVEQLTGGGSPYRRRNRRRSSIGSASRLKMRVLRSTSSPD</sequence>
<dbReference type="Proteomes" id="UP001500889">
    <property type="component" value="Chromosome A"/>
</dbReference>
<keyword evidence="3" id="KW-1185">Reference proteome</keyword>